<protein>
    <submittedName>
        <fullName evidence="2">Uncharacterized protein</fullName>
    </submittedName>
</protein>
<reference evidence="3" key="1">
    <citation type="journal article" date="2019" name="J. Virol.">
        <title>Medusavirus, a novel large DNA virus discovered from hot spring water.</title>
        <authorList>
            <person name="Yoshikawa G."/>
            <person name="Blanc-Mathieu R."/>
            <person name="Song C."/>
            <person name="Kayama Y."/>
            <person name="Mochizuki T."/>
            <person name="Murata K."/>
            <person name="Ogata H."/>
            <person name="Takemura M."/>
        </authorList>
    </citation>
    <scope>NUCLEOTIDE SEQUENCE [LARGE SCALE GENOMIC DNA]</scope>
</reference>
<organism evidence="2 3">
    <name type="scientific">Acanthamoeba castellanii medusavirus J1</name>
    <dbReference type="NCBI Taxonomy" id="3114988"/>
    <lineage>
        <taxon>Viruses</taxon>
        <taxon>Varidnaviria</taxon>
        <taxon>Bamfordvirae</taxon>
        <taxon>Nucleocytoviricota</taxon>
        <taxon>Megaviricetes</taxon>
        <taxon>Mamonoviridae</taxon>
        <taxon>Medusavirus</taxon>
        <taxon>Medusavirus medusae</taxon>
    </lineage>
</organism>
<dbReference type="Proteomes" id="UP001161669">
    <property type="component" value="Segment"/>
</dbReference>
<evidence type="ECO:0000256" key="1">
    <source>
        <dbReference type="SAM" id="Phobius"/>
    </source>
</evidence>
<name>A0A3T1CWP9_9VIRU</name>
<feature type="transmembrane region" description="Helical" evidence="1">
    <location>
        <begin position="237"/>
        <end position="256"/>
    </location>
</feature>
<keyword evidence="1" id="KW-0812">Transmembrane</keyword>
<evidence type="ECO:0000313" key="3">
    <source>
        <dbReference type="Proteomes" id="UP001161669"/>
    </source>
</evidence>
<keyword evidence="3" id="KW-1185">Reference proteome</keyword>
<keyword evidence="1" id="KW-1133">Transmembrane helix</keyword>
<accession>A0A3T1CWP9</accession>
<keyword evidence="1" id="KW-0472">Membrane</keyword>
<proteinExistence type="predicted"/>
<dbReference type="EMBL" id="AP018495">
    <property type="protein sequence ID" value="BBI30251.1"/>
    <property type="molecule type" value="Genomic_DNA"/>
</dbReference>
<evidence type="ECO:0000313" key="2">
    <source>
        <dbReference type="EMBL" id="BBI30251.1"/>
    </source>
</evidence>
<dbReference type="KEGG" id="vg:80540603"/>
<sequence>MSLTCGGAPAQSIQGVCGRSGYIITPDTTCNHSQAQCDAIYAKDKNGKPDGSRWCASDGNGCCTRVTPPAINQKACCLGQMDTFEECGADLCPYSDGCREIVGEHCSDVANIKSGLCQQFCSSENNKPFCDEPMRQYCGTTLGTNDPLCSCIQAEARNAPIVSCFDPACTASGYKTFSQSIQARNCPAMCGAILACRQAGTCTITDNSIVTFCLDSTSNATANQTANAKPTGVKKGVPVGLLLLVVVVIMCAAYVFY</sequence>